<evidence type="ECO:0000259" key="2">
    <source>
        <dbReference type="Pfam" id="PF13349"/>
    </source>
</evidence>
<evidence type="ECO:0000313" key="3">
    <source>
        <dbReference type="EMBL" id="NNF07679.1"/>
    </source>
</evidence>
<dbReference type="PANTHER" id="PTHR34094:SF1">
    <property type="entry name" value="PROTEIN FAM185A"/>
    <property type="match status" value="1"/>
</dbReference>
<organism evidence="3 4">
    <name type="scientific">Eiseniibacteriota bacterium</name>
    <dbReference type="NCBI Taxonomy" id="2212470"/>
    <lineage>
        <taxon>Bacteria</taxon>
        <taxon>Candidatus Eiseniibacteriota</taxon>
    </lineage>
</organism>
<dbReference type="InterPro" id="IPR025164">
    <property type="entry name" value="Toastrack_DUF4097"/>
</dbReference>
<dbReference type="EMBL" id="JABDJR010000522">
    <property type="protein sequence ID" value="NNF07679.1"/>
    <property type="molecule type" value="Genomic_DNA"/>
</dbReference>
<feature type="signal peptide" evidence="1">
    <location>
        <begin position="1"/>
        <end position="23"/>
    </location>
</feature>
<sequence>MRSILALALMVVLSVALVPTSQAATATYTDTQDFSLDGPGLVEVDASIHDIYITRGSGSEVVVKVTMEVKSSSKEKAEDYIENHKPTYDQRGNDIIIDARSKKKNWWKKFNWKKFEAKSRIDIEVPKGTELVLDTASGDLSVRADLGDVPVSCNTASGDIELDGSATNLRMGTASGDIDVSISNTAESMDLSTASGDIMVRGSTHEANISTASGTIEVDGLRGDANLSTASGDVVAAWDQVDTSNEIEISTASGDVDVYLPESIEIDGFASTVSGRIRSDFGGKSNKRRSQVHFDGGRDALFLEVDTASGDISIRRR</sequence>
<feature type="domain" description="DUF4097" evidence="2">
    <location>
        <begin position="43"/>
        <end position="315"/>
    </location>
</feature>
<keyword evidence="1" id="KW-0732">Signal</keyword>
<evidence type="ECO:0000313" key="4">
    <source>
        <dbReference type="Proteomes" id="UP000547674"/>
    </source>
</evidence>
<dbReference type="Pfam" id="PF13349">
    <property type="entry name" value="DUF4097"/>
    <property type="match status" value="1"/>
</dbReference>
<comment type="caution">
    <text evidence="3">The sequence shown here is derived from an EMBL/GenBank/DDBJ whole genome shotgun (WGS) entry which is preliminary data.</text>
</comment>
<dbReference type="AlphaFoldDB" id="A0A7Y2E9F9"/>
<name>A0A7Y2E9F9_UNCEI</name>
<accession>A0A7Y2E9F9</accession>
<dbReference type="PANTHER" id="PTHR34094">
    <property type="match status" value="1"/>
</dbReference>
<protein>
    <submittedName>
        <fullName evidence="3">DUF4097 family beta strand repeat protein</fullName>
    </submittedName>
</protein>
<evidence type="ECO:0000256" key="1">
    <source>
        <dbReference type="SAM" id="SignalP"/>
    </source>
</evidence>
<dbReference type="Proteomes" id="UP000547674">
    <property type="component" value="Unassembled WGS sequence"/>
</dbReference>
<feature type="chain" id="PRO_5031414922" evidence="1">
    <location>
        <begin position="24"/>
        <end position="317"/>
    </location>
</feature>
<dbReference type="Gene3D" id="2.160.20.120">
    <property type="match status" value="1"/>
</dbReference>
<gene>
    <name evidence="3" type="ORF">HKN21_13030</name>
</gene>
<reference evidence="3 4" key="1">
    <citation type="submission" date="2020-03" db="EMBL/GenBank/DDBJ databases">
        <title>Metabolic flexibility allows generalist bacteria to become dominant in a frequently disturbed ecosystem.</title>
        <authorList>
            <person name="Chen Y.-J."/>
            <person name="Leung P.M."/>
            <person name="Bay S.K."/>
            <person name="Hugenholtz P."/>
            <person name="Kessler A.J."/>
            <person name="Shelley G."/>
            <person name="Waite D.W."/>
            <person name="Cook P.L."/>
            <person name="Greening C."/>
        </authorList>
    </citation>
    <scope>NUCLEOTIDE SEQUENCE [LARGE SCALE GENOMIC DNA]</scope>
    <source>
        <strain evidence="3">SS_bin_28</strain>
    </source>
</reference>
<proteinExistence type="predicted"/>